<evidence type="ECO:0000256" key="4">
    <source>
        <dbReference type="ARBA" id="ARBA00023136"/>
    </source>
</evidence>
<evidence type="ECO:0000313" key="8">
    <source>
        <dbReference type="EMBL" id="ATL48882.1"/>
    </source>
</evidence>
<proteinExistence type="inferred from homology"/>
<dbReference type="OrthoDB" id="697229at2"/>
<dbReference type="InterPro" id="IPR012944">
    <property type="entry name" value="SusD_RagB_dom"/>
</dbReference>
<dbReference type="SUPFAM" id="SSF48452">
    <property type="entry name" value="TPR-like"/>
    <property type="match status" value="1"/>
</dbReference>
<dbReference type="KEGG" id="cbae:COR50_17870"/>
<gene>
    <name evidence="8" type="ORF">COR50_17870</name>
</gene>
<feature type="domain" description="SusD-like N-terminal" evidence="7">
    <location>
        <begin position="20"/>
        <end position="231"/>
    </location>
</feature>
<keyword evidence="4" id="KW-0472">Membrane</keyword>
<evidence type="ECO:0008006" key="10">
    <source>
        <dbReference type="Google" id="ProtNLM"/>
    </source>
</evidence>
<evidence type="ECO:0000259" key="7">
    <source>
        <dbReference type="Pfam" id="PF14322"/>
    </source>
</evidence>
<dbReference type="InterPro" id="IPR033985">
    <property type="entry name" value="SusD-like_N"/>
</dbReference>
<comment type="subcellular location">
    <subcellularLocation>
        <location evidence="1">Cell outer membrane</location>
    </subcellularLocation>
</comment>
<evidence type="ECO:0000259" key="6">
    <source>
        <dbReference type="Pfam" id="PF07980"/>
    </source>
</evidence>
<dbReference type="Pfam" id="PF14322">
    <property type="entry name" value="SusD-like_3"/>
    <property type="match status" value="1"/>
</dbReference>
<comment type="similarity">
    <text evidence="2">Belongs to the SusD family.</text>
</comment>
<organism evidence="8 9">
    <name type="scientific">Chitinophaga caeni</name>
    <dbReference type="NCBI Taxonomy" id="2029983"/>
    <lineage>
        <taxon>Bacteria</taxon>
        <taxon>Pseudomonadati</taxon>
        <taxon>Bacteroidota</taxon>
        <taxon>Chitinophagia</taxon>
        <taxon>Chitinophagales</taxon>
        <taxon>Chitinophagaceae</taxon>
        <taxon>Chitinophaga</taxon>
    </lineage>
</organism>
<evidence type="ECO:0000313" key="9">
    <source>
        <dbReference type="Proteomes" id="UP000220133"/>
    </source>
</evidence>
<evidence type="ECO:0000256" key="3">
    <source>
        <dbReference type="ARBA" id="ARBA00022729"/>
    </source>
</evidence>
<reference evidence="8 9" key="1">
    <citation type="submission" date="2017-10" db="EMBL/GenBank/DDBJ databases">
        <title>Paenichitinophaga pekingensis gen. nov., sp. nov., isolated from activated sludge.</title>
        <authorList>
            <person name="Jin D."/>
            <person name="Kong X."/>
            <person name="Deng Y."/>
            <person name="Bai Z."/>
        </authorList>
    </citation>
    <scope>NUCLEOTIDE SEQUENCE [LARGE SCALE GENOMIC DNA]</scope>
    <source>
        <strain evidence="8 9">13</strain>
    </source>
</reference>
<dbReference type="Proteomes" id="UP000220133">
    <property type="component" value="Chromosome"/>
</dbReference>
<feature type="domain" description="RagB/SusD" evidence="6">
    <location>
        <begin position="380"/>
        <end position="460"/>
    </location>
</feature>
<protein>
    <recommendedName>
        <fullName evidence="10">RagB/SusD family nutrient uptake outer membrane protein</fullName>
    </recommendedName>
</protein>
<keyword evidence="9" id="KW-1185">Reference proteome</keyword>
<name>A0A291QYC5_9BACT</name>
<dbReference type="AlphaFoldDB" id="A0A291QYC5"/>
<dbReference type="Pfam" id="PF07980">
    <property type="entry name" value="SusD_RagB"/>
    <property type="match status" value="1"/>
</dbReference>
<keyword evidence="3" id="KW-0732">Signal</keyword>
<dbReference type="GO" id="GO:0009279">
    <property type="term" value="C:cell outer membrane"/>
    <property type="evidence" value="ECO:0007669"/>
    <property type="project" value="UniProtKB-SubCell"/>
</dbReference>
<accession>A0A291QYC5</accession>
<keyword evidence="5" id="KW-0998">Cell outer membrane</keyword>
<sequence>MRKLIYSFIGGIVMFSSCEKFLDIKPKGKLIPGEIADYNHLLDNPDIVRFPFLNNNSESFLAYLTDNLEISEGMGKVYYKANNSPNIGNYYAYIFRAPYKNPNLPDYFWESGTYRSMKYFNNVIDGIKSLPDANTPEAKAVLSQAYAGRAWSYLNTTLVYGPMYHPGGDNSTKTIPYLTSSDVSKPVPGLSTQQEIFDYVLSDLHAALPNAPGVTNYPSRPNKAAVLSMLAYYHLFTQKYDSVFYYADAAWKLATKNGVDKVLYDYNQLSYSNPVNILSSAIVSPDNKIHLPNSREILFYRSSDLKAGRVSASYPSEEFIQLFDADHDLRYSYYLLTATGYKTTFSGITYDDGQRIQYYRGAYATGTSYPKFEMTCGFSYPEVLLMRAEANARLNKPGEAMADINLLRKYRLKTGSPDLAIPPSQEATIQLVLEERRRELPIGHIKRFLDLKRYGLETGKPWSKTIIEHRVGTEIYQGHVNSEDFIIPKSNNVLKLNPGWGIPLDERPF</sequence>
<evidence type="ECO:0000256" key="2">
    <source>
        <dbReference type="ARBA" id="ARBA00006275"/>
    </source>
</evidence>
<dbReference type="Gene3D" id="1.25.40.390">
    <property type="match status" value="1"/>
</dbReference>
<dbReference type="PROSITE" id="PS51257">
    <property type="entry name" value="PROKAR_LIPOPROTEIN"/>
    <property type="match status" value="1"/>
</dbReference>
<evidence type="ECO:0000256" key="1">
    <source>
        <dbReference type="ARBA" id="ARBA00004442"/>
    </source>
</evidence>
<evidence type="ECO:0000256" key="5">
    <source>
        <dbReference type="ARBA" id="ARBA00023237"/>
    </source>
</evidence>
<dbReference type="RefSeq" id="WP_098195253.1">
    <property type="nucleotide sequence ID" value="NZ_CP023777.1"/>
</dbReference>
<dbReference type="EMBL" id="CP023777">
    <property type="protein sequence ID" value="ATL48882.1"/>
    <property type="molecule type" value="Genomic_DNA"/>
</dbReference>
<dbReference type="InterPro" id="IPR011990">
    <property type="entry name" value="TPR-like_helical_dom_sf"/>
</dbReference>